<reference evidence="3" key="1">
    <citation type="submission" date="2016-03" db="EMBL/GenBank/DDBJ databases">
        <title>Draft genome sequence of Paenibacillus glacialis DSM 22343.</title>
        <authorList>
            <person name="Shin S.-K."/>
            <person name="Yi H."/>
        </authorList>
    </citation>
    <scope>NUCLEOTIDE SEQUENCE [LARGE SCALE GENOMIC DNA]</scope>
    <source>
        <strain evidence="3">CCUG 60099</strain>
    </source>
</reference>
<feature type="domain" description="DUF4468" evidence="1">
    <location>
        <begin position="30"/>
        <end position="108"/>
    </location>
</feature>
<evidence type="ECO:0000313" key="3">
    <source>
        <dbReference type="Proteomes" id="UP000093343"/>
    </source>
</evidence>
<comment type="caution">
    <text evidence="2">The sequence shown here is derived from an EMBL/GenBank/DDBJ whole genome shotgun (WGS) entry which is preliminary data.</text>
</comment>
<keyword evidence="3" id="KW-1185">Reference proteome</keyword>
<gene>
    <name evidence="2" type="ORF">FLP_08700</name>
</gene>
<accession>A0ABX2XK40</accession>
<dbReference type="Proteomes" id="UP000093343">
    <property type="component" value="Unassembled WGS sequence"/>
</dbReference>
<proteinExistence type="predicted"/>
<sequence length="185" mass="21510">MLFVSSIINAQESEFTFDNVKGMTDFVVTPIEGKAAPEIYKKIIEWIKITYKNPDKVILSTIENEYIRFEGSSETLYSANIIMLGKTYYNSKYQVEISIKDNKYKFDLISMQNYYPRSQYSAGGWTDNIIFNSNTAKEGLGTFYKKDGTLKSMWKYVPEVPAYFNELNKSMFEIINSTVKKNDNW</sequence>
<dbReference type="Pfam" id="PF14730">
    <property type="entry name" value="DUF4468"/>
    <property type="match status" value="1"/>
</dbReference>
<evidence type="ECO:0000259" key="1">
    <source>
        <dbReference type="Pfam" id="PF14730"/>
    </source>
</evidence>
<protein>
    <recommendedName>
        <fullName evidence="1">DUF4468 domain-containing protein</fullName>
    </recommendedName>
</protein>
<organism evidence="2 3">
    <name type="scientific">Flavobacterium piscis</name>
    <dbReference type="NCBI Taxonomy" id="1114874"/>
    <lineage>
        <taxon>Bacteria</taxon>
        <taxon>Pseudomonadati</taxon>
        <taxon>Bacteroidota</taxon>
        <taxon>Flavobacteriia</taxon>
        <taxon>Flavobacteriales</taxon>
        <taxon>Flavobacteriaceae</taxon>
        <taxon>Flavobacterium</taxon>
    </lineage>
</organism>
<dbReference type="InterPro" id="IPR027823">
    <property type="entry name" value="DUF4468"/>
</dbReference>
<dbReference type="EMBL" id="LVEN01000013">
    <property type="protein sequence ID" value="OCB75535.1"/>
    <property type="molecule type" value="Genomic_DNA"/>
</dbReference>
<dbReference type="Gene3D" id="3.30.530.80">
    <property type="match status" value="1"/>
</dbReference>
<name>A0ABX2XK40_9FLAO</name>
<evidence type="ECO:0000313" key="2">
    <source>
        <dbReference type="EMBL" id="OCB75535.1"/>
    </source>
</evidence>